<dbReference type="GO" id="GO:0050772">
    <property type="term" value="P:positive regulation of axonogenesis"/>
    <property type="evidence" value="ECO:0007669"/>
    <property type="project" value="TreeGrafter"/>
</dbReference>
<dbReference type="InterPro" id="IPR015943">
    <property type="entry name" value="WD40/YVTN_repeat-like_dom_sf"/>
</dbReference>
<dbReference type="InterPro" id="IPR036352">
    <property type="entry name" value="Semap_dom_sf"/>
</dbReference>
<evidence type="ECO:0000256" key="3">
    <source>
        <dbReference type="SAM" id="SignalP"/>
    </source>
</evidence>
<dbReference type="AlphaFoldDB" id="A0A3B3XU39"/>
<feature type="signal peptide" evidence="3">
    <location>
        <begin position="1"/>
        <end position="18"/>
    </location>
</feature>
<feature type="chain" id="PRO_5017388752" description="Sema domain-containing protein" evidence="3">
    <location>
        <begin position="19"/>
        <end position="443"/>
    </location>
</feature>
<protein>
    <recommendedName>
        <fullName evidence="4">Sema domain-containing protein</fullName>
    </recommendedName>
</protein>
<dbReference type="InterPro" id="IPR031148">
    <property type="entry name" value="Plexin"/>
</dbReference>
<dbReference type="PROSITE" id="PS51004">
    <property type="entry name" value="SEMA"/>
    <property type="match status" value="1"/>
</dbReference>
<keyword evidence="1" id="KW-0325">Glycoprotein</keyword>
<feature type="domain" description="Sema" evidence="4">
    <location>
        <begin position="12"/>
        <end position="443"/>
    </location>
</feature>
<dbReference type="GO" id="GO:0007399">
    <property type="term" value="P:nervous system development"/>
    <property type="evidence" value="ECO:0007669"/>
    <property type="project" value="UniProtKB-ARBA"/>
</dbReference>
<dbReference type="SMART" id="SM00630">
    <property type="entry name" value="Sema"/>
    <property type="match status" value="1"/>
</dbReference>
<keyword evidence="6" id="KW-1185">Reference proteome</keyword>
<evidence type="ECO:0000313" key="5">
    <source>
        <dbReference type="Ensembl" id="ENSPMEP00000018443.1"/>
    </source>
</evidence>
<name>A0A3B3XU39_9TELE</name>
<proteinExistence type="predicted"/>
<dbReference type="GO" id="GO:0017154">
    <property type="term" value="F:semaphorin receptor activity"/>
    <property type="evidence" value="ECO:0007669"/>
    <property type="project" value="InterPro"/>
</dbReference>
<evidence type="ECO:0000313" key="6">
    <source>
        <dbReference type="Proteomes" id="UP000261480"/>
    </source>
</evidence>
<dbReference type="GO" id="GO:0005886">
    <property type="term" value="C:plasma membrane"/>
    <property type="evidence" value="ECO:0007669"/>
    <property type="project" value="TreeGrafter"/>
</dbReference>
<dbReference type="STRING" id="48701.ENSPMEP00000018443"/>
<organism evidence="5 6">
    <name type="scientific">Poecilia mexicana</name>
    <dbReference type="NCBI Taxonomy" id="48701"/>
    <lineage>
        <taxon>Eukaryota</taxon>
        <taxon>Metazoa</taxon>
        <taxon>Chordata</taxon>
        <taxon>Craniata</taxon>
        <taxon>Vertebrata</taxon>
        <taxon>Euteleostomi</taxon>
        <taxon>Actinopterygii</taxon>
        <taxon>Neopterygii</taxon>
        <taxon>Teleostei</taxon>
        <taxon>Neoteleostei</taxon>
        <taxon>Acanthomorphata</taxon>
        <taxon>Ovalentaria</taxon>
        <taxon>Atherinomorphae</taxon>
        <taxon>Cyprinodontiformes</taxon>
        <taxon>Poeciliidae</taxon>
        <taxon>Poeciliinae</taxon>
        <taxon>Poecilia</taxon>
    </lineage>
</organism>
<dbReference type="GO" id="GO:0030334">
    <property type="term" value="P:regulation of cell migration"/>
    <property type="evidence" value="ECO:0007669"/>
    <property type="project" value="TreeGrafter"/>
</dbReference>
<reference evidence="5" key="1">
    <citation type="submission" date="2025-08" db="UniProtKB">
        <authorList>
            <consortium name="Ensembl"/>
        </authorList>
    </citation>
    <scope>IDENTIFICATION</scope>
</reference>
<dbReference type="GO" id="GO:0007162">
    <property type="term" value="P:negative regulation of cell adhesion"/>
    <property type="evidence" value="ECO:0007669"/>
    <property type="project" value="TreeGrafter"/>
</dbReference>
<dbReference type="PANTHER" id="PTHR22625">
    <property type="entry name" value="PLEXIN"/>
    <property type="match status" value="1"/>
</dbReference>
<dbReference type="GO" id="GO:0008360">
    <property type="term" value="P:regulation of cell shape"/>
    <property type="evidence" value="ECO:0007669"/>
    <property type="project" value="TreeGrafter"/>
</dbReference>
<evidence type="ECO:0000259" key="4">
    <source>
        <dbReference type="PROSITE" id="PS51004"/>
    </source>
</evidence>
<dbReference type="Proteomes" id="UP000261480">
    <property type="component" value="Unplaced"/>
</dbReference>
<reference evidence="5" key="2">
    <citation type="submission" date="2025-09" db="UniProtKB">
        <authorList>
            <consortium name="Ensembl"/>
        </authorList>
    </citation>
    <scope>IDENTIFICATION</scope>
</reference>
<sequence length="443" mass="49787">MILRWWAWRLIVVAMVTAHLAPCRGVDATPGFLSTTLINNVVVHPATGRLYVGAINNLYQLSADLELESSYVTGPKLDNRQCTPPVTTVSCKDAKETPNYNKLLLLHPAKNQLVVCGSLFRGLCSLRSLDSVQDEVYFNDNKGEKSYVASADETVSVVGVMSYYKKNNENLTVAKGHSSLDNMKLISTRVLEEEGDWDVFENIIETAAVQSNPFNVKYAHDFRFSFKSNGFVYFLFSRKLNSHNHKNFTFISRICEEDHNYYSYTELQLNCSAGNEFSKVLVRRTSRSGCLLLRILFLLLFSGMYPLKFIDAQIYKVIDACYNHGGLINNQLAVYSPYSTSNSKPEELSEHLPSPLASKAEFALVAEPSWTHGRHLTAVAVAVEMDHAVAFLGTVDGQVYGQPLSSTSRHKVNKNLLFDSSLQHLYITTDKKVGRPGRSRRRR</sequence>
<dbReference type="GO" id="GO:0002116">
    <property type="term" value="C:semaphorin receptor complex"/>
    <property type="evidence" value="ECO:0007669"/>
    <property type="project" value="TreeGrafter"/>
</dbReference>
<dbReference type="InterPro" id="IPR001627">
    <property type="entry name" value="Semap_dom"/>
</dbReference>
<keyword evidence="3" id="KW-0732">Signal</keyword>
<dbReference type="PANTHER" id="PTHR22625:SF9">
    <property type="entry name" value="PLEXIN-B2"/>
    <property type="match status" value="1"/>
</dbReference>
<evidence type="ECO:0000256" key="1">
    <source>
        <dbReference type="ARBA" id="ARBA00023180"/>
    </source>
</evidence>
<evidence type="ECO:0000256" key="2">
    <source>
        <dbReference type="PROSITE-ProRule" id="PRU00352"/>
    </source>
</evidence>
<dbReference type="Ensembl" id="ENSPMET00000027577.1">
    <property type="protein sequence ID" value="ENSPMEP00000018443.1"/>
    <property type="gene ID" value="ENSPMEG00000021451.1"/>
</dbReference>
<comment type="caution">
    <text evidence="2">Lacks conserved residue(s) required for the propagation of feature annotation.</text>
</comment>
<dbReference type="SUPFAM" id="SSF101912">
    <property type="entry name" value="Sema domain"/>
    <property type="match status" value="1"/>
</dbReference>
<dbReference type="Gene3D" id="2.130.10.10">
    <property type="entry name" value="YVTN repeat-like/Quinoprotein amine dehydrogenase"/>
    <property type="match status" value="1"/>
</dbReference>
<accession>A0A3B3XU39</accession>